<organism evidence="4 5">
    <name type="scientific">Sporosarcina globispora</name>
    <name type="common">Bacillus globisporus</name>
    <dbReference type="NCBI Taxonomy" id="1459"/>
    <lineage>
        <taxon>Bacteria</taxon>
        <taxon>Bacillati</taxon>
        <taxon>Bacillota</taxon>
        <taxon>Bacilli</taxon>
        <taxon>Bacillales</taxon>
        <taxon>Caryophanaceae</taxon>
        <taxon>Sporosarcina</taxon>
    </lineage>
</organism>
<dbReference type="RefSeq" id="WP_053434678.1">
    <property type="nucleotide sequence ID" value="NZ_LGUF01000007.1"/>
</dbReference>
<evidence type="ECO:0000256" key="1">
    <source>
        <dbReference type="ARBA" id="ARBA00022612"/>
    </source>
</evidence>
<dbReference type="Proteomes" id="UP000037109">
    <property type="component" value="Unassembled WGS sequence"/>
</dbReference>
<evidence type="ECO:0000256" key="2">
    <source>
        <dbReference type="SAM" id="Coils"/>
    </source>
</evidence>
<evidence type="ECO:0000313" key="4">
    <source>
        <dbReference type="EMBL" id="KON87334.1"/>
    </source>
</evidence>
<feature type="domain" description="Phage tail tape measure protein" evidence="3">
    <location>
        <begin position="388"/>
        <end position="511"/>
    </location>
</feature>
<dbReference type="AlphaFoldDB" id="A0A0M0GBW5"/>
<feature type="coiled-coil region" evidence="2">
    <location>
        <begin position="175"/>
        <end position="202"/>
    </location>
</feature>
<accession>A0A0M0GBW5</accession>
<dbReference type="PANTHER" id="PTHR37813">
    <property type="entry name" value="FELS-2 PROPHAGE PROTEIN"/>
    <property type="match status" value="1"/>
</dbReference>
<dbReference type="InterPro" id="IPR010090">
    <property type="entry name" value="Phage_tape_meas"/>
</dbReference>
<name>A0A0M0GBW5_SPOGL</name>
<gene>
    <name evidence="4" type="ORF">AF332_11190</name>
</gene>
<comment type="caution">
    <text evidence="4">The sequence shown here is derived from an EMBL/GenBank/DDBJ whole genome shotgun (WGS) entry which is preliminary data.</text>
</comment>
<evidence type="ECO:0000313" key="5">
    <source>
        <dbReference type="Proteomes" id="UP000037109"/>
    </source>
</evidence>
<proteinExistence type="predicted"/>
<dbReference type="PANTHER" id="PTHR37813:SF1">
    <property type="entry name" value="FELS-2 PROPHAGE PROTEIN"/>
    <property type="match status" value="1"/>
</dbReference>
<dbReference type="NCBIfam" id="TIGR01760">
    <property type="entry name" value="tape_meas_TP901"/>
    <property type="match status" value="1"/>
</dbReference>
<dbReference type="PATRIC" id="fig|1459.3.peg.2392"/>
<protein>
    <recommendedName>
        <fullName evidence="3">Phage tail tape measure protein domain-containing protein</fullName>
    </recommendedName>
</protein>
<reference evidence="5" key="1">
    <citation type="submission" date="2015-07" db="EMBL/GenBank/DDBJ databases">
        <title>Fjat-10036 dsm4.</title>
        <authorList>
            <person name="Liu B."/>
            <person name="Wang J."/>
            <person name="Zhu Y."/>
            <person name="Liu G."/>
            <person name="Chen Q."/>
            <person name="Chen Z."/>
            <person name="Lan J."/>
            <person name="Che J."/>
            <person name="Ge C."/>
            <person name="Shi H."/>
            <person name="Pan Z."/>
            <person name="Liu X."/>
        </authorList>
    </citation>
    <scope>NUCLEOTIDE SEQUENCE [LARGE SCALE GENOMIC DNA]</scope>
    <source>
        <strain evidence="5">DSM 4</strain>
    </source>
</reference>
<dbReference type="OrthoDB" id="5902884at2"/>
<dbReference type="EMBL" id="LGUF01000007">
    <property type="protein sequence ID" value="KON87334.1"/>
    <property type="molecule type" value="Genomic_DNA"/>
</dbReference>
<evidence type="ECO:0000259" key="3">
    <source>
        <dbReference type="Pfam" id="PF10145"/>
    </source>
</evidence>
<sequence>MADNLKIRIIGTLNSGATIGEINSAIKGIEKKINTIKLNIQIDDKVSKTLADFSKAMENHKKIAQDLNRVIKEEKTVTKEADGTIREKIRQHLKSGEIMEKEIKRTNDKTKATQQETKAIEENNKAIQRQGELLKRRYDQDAEGQKKLKSETYKDGYNKVTYNTETGKAKVVQNVDQERKATENLTNSKRQLKDQLKLLNNEGKVSAENFAKLNKAIDNSKNIQQTQRLQQNLENLNRIRDNEHKLEMARQQAQVNAQRIRTTHGGFVDNTALNQYTQSVDNLTPRTANLNQQLQRSSAQFTQVAQNARSAAGAAQQAGMSFGEMLSTAMTKFPIWMISATAFYAPIRALEDMTSRLIEIDSLMVNIQRVMDMPDFKFTQLLEDAVQVSDELSSKLTDVLSIMGDFGRMGFKENELIDISSTAQVLQNISDLDANAAVDTLTSAMLNFNIAAKDSITIADQLNEIDNNFAVTTKDLSDGLRKSASTAKTFGVEMSDLVGYIAAIGSTTRESGNIIGK</sequence>
<keyword evidence="2" id="KW-0175">Coiled coil</keyword>
<keyword evidence="5" id="KW-1185">Reference proteome</keyword>
<keyword evidence="1" id="KW-1188">Viral release from host cell</keyword>
<dbReference type="STRING" id="1459.AF332_11190"/>
<dbReference type="Pfam" id="PF10145">
    <property type="entry name" value="PhageMin_Tail"/>
    <property type="match status" value="1"/>
</dbReference>